<proteinExistence type="predicted"/>
<evidence type="ECO:0000313" key="1">
    <source>
        <dbReference type="EMBL" id="GGJ77976.1"/>
    </source>
</evidence>
<gene>
    <name evidence="1" type="ORF">GCM10007111_44340</name>
</gene>
<dbReference type="Gene3D" id="3.40.50.300">
    <property type="entry name" value="P-loop containing nucleotide triphosphate hydrolases"/>
    <property type="match status" value="1"/>
</dbReference>
<reference evidence="2" key="1">
    <citation type="journal article" date="2019" name="Int. J. Syst. Evol. Microbiol.">
        <title>The Global Catalogue of Microorganisms (GCM) 10K type strain sequencing project: providing services to taxonomists for standard genome sequencing and annotation.</title>
        <authorList>
            <consortium name="The Broad Institute Genomics Platform"/>
            <consortium name="The Broad Institute Genome Sequencing Center for Infectious Disease"/>
            <person name="Wu L."/>
            <person name="Ma J."/>
        </authorList>
    </citation>
    <scope>NUCLEOTIDE SEQUENCE [LARGE SCALE GENOMIC DNA]</scope>
    <source>
        <strain evidence="2">JCM 30071</strain>
    </source>
</reference>
<organism evidence="1 2">
    <name type="scientific">Virgibacillus kapii</name>
    <dbReference type="NCBI Taxonomy" id="1638645"/>
    <lineage>
        <taxon>Bacteria</taxon>
        <taxon>Bacillati</taxon>
        <taxon>Bacillota</taxon>
        <taxon>Bacilli</taxon>
        <taxon>Bacillales</taxon>
        <taxon>Bacillaceae</taxon>
        <taxon>Virgibacillus</taxon>
    </lineage>
</organism>
<dbReference type="EMBL" id="BMPN01000025">
    <property type="protein sequence ID" value="GGJ77976.1"/>
    <property type="molecule type" value="Genomic_DNA"/>
</dbReference>
<dbReference type="Pfam" id="PF12846">
    <property type="entry name" value="AAA_10"/>
    <property type="match status" value="1"/>
</dbReference>
<name>A0ABQ2DZ97_9BACI</name>
<accession>A0ABQ2DZ97</accession>
<comment type="caution">
    <text evidence="1">The sequence shown here is derived from an EMBL/GenBank/DDBJ whole genome shotgun (WGS) entry which is preliminary data.</text>
</comment>
<keyword evidence="2" id="KW-1185">Reference proteome</keyword>
<dbReference type="InterPro" id="IPR051162">
    <property type="entry name" value="T4SS_component"/>
</dbReference>
<dbReference type="InterPro" id="IPR027417">
    <property type="entry name" value="P-loop_NTPase"/>
</dbReference>
<protein>
    <recommendedName>
        <fullName evidence="3">ATP-binding protein</fullName>
    </recommendedName>
</protein>
<dbReference type="PANTHER" id="PTHR30121:SF6">
    <property type="entry name" value="SLR6007 PROTEIN"/>
    <property type="match status" value="1"/>
</dbReference>
<dbReference type="PANTHER" id="PTHR30121">
    <property type="entry name" value="UNCHARACTERIZED PROTEIN YJGR-RELATED"/>
    <property type="match status" value="1"/>
</dbReference>
<evidence type="ECO:0000313" key="2">
    <source>
        <dbReference type="Proteomes" id="UP000634435"/>
    </source>
</evidence>
<dbReference type="Proteomes" id="UP000634435">
    <property type="component" value="Unassembled WGS sequence"/>
</dbReference>
<evidence type="ECO:0008006" key="3">
    <source>
        <dbReference type="Google" id="ProtNLM"/>
    </source>
</evidence>
<sequence>MFAELIRKFHYVTLDPSDNRNWGVLDPICFLEGVEAHENAQAVIEQIYDMHGKDDVKTELLKGLTKVIEQRARGEKVGLMHVVYHLQESDSKNIRNAGELLYQMSQNNVLSLIFSDGDVEGVHLDHKVNILQIEGLDLPKEDDDPRYYSDSERKSLCLMIPLAKFCEKFGSRDKQENTAVMFDEAWMLTSARGGKKLIKSMRRVGRSYRNQLYLITQSVGDVQSDDDRGNFGARFAFDEDSERDDILDYMGLQKIESNRELVKNMQKGQCLFKDFYGRTGKLAIDCLFDEWKEAFKTVEKSHSARAEEELMI</sequence>
<dbReference type="SUPFAM" id="SSF52540">
    <property type="entry name" value="P-loop containing nucleoside triphosphate hydrolases"/>
    <property type="match status" value="1"/>
</dbReference>